<keyword evidence="3" id="KW-1185">Reference proteome</keyword>
<dbReference type="EMBL" id="CAJZBQ010000057">
    <property type="protein sequence ID" value="CAG9334128.1"/>
    <property type="molecule type" value="Genomic_DNA"/>
</dbReference>
<dbReference type="AlphaFoldDB" id="A0AAU9K520"/>
<comment type="caution">
    <text evidence="2">The sequence shown here is derived from an EMBL/GenBank/DDBJ whole genome shotgun (WGS) entry which is preliminary data.</text>
</comment>
<proteinExistence type="predicted"/>
<organism evidence="2 3">
    <name type="scientific">Blepharisma stoltei</name>
    <dbReference type="NCBI Taxonomy" id="1481888"/>
    <lineage>
        <taxon>Eukaryota</taxon>
        <taxon>Sar</taxon>
        <taxon>Alveolata</taxon>
        <taxon>Ciliophora</taxon>
        <taxon>Postciliodesmatophora</taxon>
        <taxon>Heterotrichea</taxon>
        <taxon>Heterotrichida</taxon>
        <taxon>Blepharismidae</taxon>
        <taxon>Blepharisma</taxon>
    </lineage>
</organism>
<dbReference type="Proteomes" id="UP001162131">
    <property type="component" value="Unassembled WGS sequence"/>
</dbReference>
<protein>
    <submittedName>
        <fullName evidence="2">Uncharacterized protein</fullName>
    </submittedName>
</protein>
<reference evidence="2" key="1">
    <citation type="submission" date="2021-09" db="EMBL/GenBank/DDBJ databases">
        <authorList>
            <consortium name="AG Swart"/>
            <person name="Singh M."/>
            <person name="Singh A."/>
            <person name="Seah K."/>
            <person name="Emmerich C."/>
        </authorList>
    </citation>
    <scope>NUCLEOTIDE SEQUENCE</scope>
    <source>
        <strain evidence="2">ATCC30299</strain>
    </source>
</reference>
<evidence type="ECO:0000256" key="1">
    <source>
        <dbReference type="SAM" id="MobiDB-lite"/>
    </source>
</evidence>
<gene>
    <name evidence="2" type="ORF">BSTOLATCC_MIC59977</name>
</gene>
<name>A0AAU9K520_9CILI</name>
<feature type="region of interest" description="Disordered" evidence="1">
    <location>
        <begin position="1"/>
        <end position="21"/>
    </location>
</feature>
<accession>A0AAU9K520</accession>
<sequence>MNTHSIPALIEKSSNDSESCEDNAMGDIIEEVIEINKKLADISIKSPTMEQEMPQRIIAENPFAPIRKGNHKC</sequence>
<evidence type="ECO:0000313" key="2">
    <source>
        <dbReference type="EMBL" id="CAG9334128.1"/>
    </source>
</evidence>
<evidence type="ECO:0000313" key="3">
    <source>
        <dbReference type="Proteomes" id="UP001162131"/>
    </source>
</evidence>